<comment type="similarity">
    <text evidence="1">Belongs to the C/M/P thioester hydrolase family.</text>
</comment>
<dbReference type="Pfam" id="PF02551">
    <property type="entry name" value="Acyl_CoA_thio"/>
    <property type="match status" value="1"/>
</dbReference>
<dbReference type="RefSeq" id="WP_380596668.1">
    <property type="nucleotide sequence ID" value="NZ_JBHSDU010000003.1"/>
</dbReference>
<dbReference type="Gene3D" id="2.40.160.210">
    <property type="entry name" value="Acyl-CoA thioesterase, double hotdog domain"/>
    <property type="match status" value="1"/>
</dbReference>
<keyword evidence="2" id="KW-0378">Hydrolase</keyword>
<proteinExistence type="inferred from homology"/>
<feature type="domain" description="Acyl-CoA thioesterase-like N-terminal HotDog" evidence="4">
    <location>
        <begin position="64"/>
        <end position="141"/>
    </location>
</feature>
<dbReference type="Proteomes" id="UP001595904">
    <property type="component" value="Unassembled WGS sequence"/>
</dbReference>
<organism evidence="5 6">
    <name type="scientific">Steroidobacter flavus</name>
    <dbReference type="NCBI Taxonomy" id="1842136"/>
    <lineage>
        <taxon>Bacteria</taxon>
        <taxon>Pseudomonadati</taxon>
        <taxon>Pseudomonadota</taxon>
        <taxon>Gammaproteobacteria</taxon>
        <taxon>Steroidobacterales</taxon>
        <taxon>Steroidobacteraceae</taxon>
        <taxon>Steroidobacter</taxon>
    </lineage>
</organism>
<gene>
    <name evidence="5" type="ORF">ACFPN2_11105</name>
</gene>
<dbReference type="PANTHER" id="PTHR11066:SF34">
    <property type="entry name" value="ACYL-COENZYME A THIOESTERASE 8"/>
    <property type="match status" value="1"/>
</dbReference>
<dbReference type="InterPro" id="IPR042171">
    <property type="entry name" value="Acyl-CoA_hotdog"/>
</dbReference>
<evidence type="ECO:0000259" key="3">
    <source>
        <dbReference type="Pfam" id="PF02551"/>
    </source>
</evidence>
<accession>A0ABV8SPW3</accession>
<feature type="domain" description="Acyl-CoA thioesterase 2 C-terminal" evidence="3">
    <location>
        <begin position="208"/>
        <end position="315"/>
    </location>
</feature>
<comment type="caution">
    <text evidence="5">The sequence shown here is derived from an EMBL/GenBank/DDBJ whole genome shotgun (WGS) entry which is preliminary data.</text>
</comment>
<dbReference type="CDD" id="cd03444">
    <property type="entry name" value="Thioesterase_II_repeat1"/>
    <property type="match status" value="1"/>
</dbReference>
<dbReference type="EMBL" id="JBHSDU010000003">
    <property type="protein sequence ID" value="MFC4309628.1"/>
    <property type="molecule type" value="Genomic_DNA"/>
</dbReference>
<dbReference type="InterPro" id="IPR029069">
    <property type="entry name" value="HotDog_dom_sf"/>
</dbReference>
<dbReference type="Pfam" id="PF13622">
    <property type="entry name" value="4HBT_3"/>
    <property type="match status" value="1"/>
</dbReference>
<dbReference type="InterPro" id="IPR049449">
    <property type="entry name" value="TesB_ACOT8-like_N"/>
</dbReference>
<dbReference type="InterPro" id="IPR003703">
    <property type="entry name" value="Acyl_CoA_thio"/>
</dbReference>
<protein>
    <submittedName>
        <fullName evidence="5">Acyl-CoA thioesterase</fullName>
    </submittedName>
</protein>
<name>A0ABV8SPW3_9GAMM</name>
<reference evidence="6" key="1">
    <citation type="journal article" date="2019" name="Int. J. Syst. Evol. Microbiol.">
        <title>The Global Catalogue of Microorganisms (GCM) 10K type strain sequencing project: providing services to taxonomists for standard genome sequencing and annotation.</title>
        <authorList>
            <consortium name="The Broad Institute Genomics Platform"/>
            <consortium name="The Broad Institute Genome Sequencing Center for Infectious Disease"/>
            <person name="Wu L."/>
            <person name="Ma J."/>
        </authorList>
    </citation>
    <scope>NUCLEOTIDE SEQUENCE [LARGE SCALE GENOMIC DNA]</scope>
    <source>
        <strain evidence="6">CGMCC 1.10759</strain>
    </source>
</reference>
<evidence type="ECO:0000256" key="2">
    <source>
        <dbReference type="ARBA" id="ARBA00022801"/>
    </source>
</evidence>
<dbReference type="SUPFAM" id="SSF54637">
    <property type="entry name" value="Thioesterase/thiol ester dehydrase-isomerase"/>
    <property type="match status" value="2"/>
</dbReference>
<evidence type="ECO:0000313" key="6">
    <source>
        <dbReference type="Proteomes" id="UP001595904"/>
    </source>
</evidence>
<sequence>MGRRPATAGEWPAGTGGLRAGATLAAMVTPISPPPAPKYLREVLELEQLDTNLFRSQVNQINVNRTLFGGQILGQGLRAAQQTVAPDRVCHSLHGYFLLAGASDIPVIYDVELTRDGGSFSTRRVVARQRSRPIFHMELSFHRHEEGLQHEVTVSGDVPDPEDLMDVRQLVEKFGDRLPKGAVALLSQQSIIELKPVNPEMFMLRKQSLQRAQYWIRSSSPLPDDPLTQLAGLAYLSDYFLVSTALLKHPIEMQNKDVMMASLDHAMWFHSPPRADEWILVEAVSPFAGSARGLTRAEMFSRDRKLVASVAQEGLIRLLDKQPR</sequence>
<dbReference type="InterPro" id="IPR025652">
    <property type="entry name" value="TesB_C"/>
</dbReference>
<keyword evidence="6" id="KW-1185">Reference proteome</keyword>
<dbReference type="PANTHER" id="PTHR11066">
    <property type="entry name" value="ACYL-COA THIOESTERASE"/>
    <property type="match status" value="1"/>
</dbReference>
<dbReference type="CDD" id="cd03445">
    <property type="entry name" value="Thioesterase_II_repeat2"/>
    <property type="match status" value="1"/>
</dbReference>
<evidence type="ECO:0000313" key="5">
    <source>
        <dbReference type="EMBL" id="MFC4309628.1"/>
    </source>
</evidence>
<evidence type="ECO:0000259" key="4">
    <source>
        <dbReference type="Pfam" id="PF13622"/>
    </source>
</evidence>
<evidence type="ECO:0000256" key="1">
    <source>
        <dbReference type="ARBA" id="ARBA00006538"/>
    </source>
</evidence>